<keyword evidence="9" id="KW-1185">Reference proteome</keyword>
<dbReference type="AlphaFoldDB" id="A0A6M8HK27"/>
<dbReference type="GO" id="GO:0022857">
    <property type="term" value="F:transmembrane transporter activity"/>
    <property type="evidence" value="ECO:0007669"/>
    <property type="project" value="InterPro"/>
</dbReference>
<dbReference type="InterPro" id="IPR017871">
    <property type="entry name" value="ABC_transporter-like_CS"/>
</dbReference>
<evidence type="ECO:0000313" key="9">
    <source>
        <dbReference type="Proteomes" id="UP000500767"/>
    </source>
</evidence>
<dbReference type="SUPFAM" id="SSF52540">
    <property type="entry name" value="P-loop containing nucleoside triphosphate hydrolases"/>
    <property type="match status" value="1"/>
</dbReference>
<evidence type="ECO:0000256" key="2">
    <source>
        <dbReference type="ARBA" id="ARBA00022741"/>
    </source>
</evidence>
<dbReference type="PROSITE" id="PS50893">
    <property type="entry name" value="ABC_TRANSPORTER_2"/>
    <property type="match status" value="1"/>
</dbReference>
<keyword evidence="5" id="KW-1278">Translocase</keyword>
<keyword evidence="1" id="KW-0813">Transport</keyword>
<dbReference type="NCBIfam" id="TIGR01189">
    <property type="entry name" value="ccmA"/>
    <property type="match status" value="1"/>
</dbReference>
<dbReference type="Pfam" id="PF00005">
    <property type="entry name" value="ABC_tran"/>
    <property type="match status" value="1"/>
</dbReference>
<keyword evidence="2" id="KW-0547">Nucleotide-binding</keyword>
<dbReference type="InterPro" id="IPR003593">
    <property type="entry name" value="AAA+_ATPase"/>
</dbReference>
<dbReference type="Proteomes" id="UP000500767">
    <property type="component" value="Chromosome"/>
</dbReference>
<dbReference type="EMBL" id="CP053708">
    <property type="protein sequence ID" value="QKE89036.1"/>
    <property type="molecule type" value="Genomic_DNA"/>
</dbReference>
<organism evidence="8 9">
    <name type="scientific">Lichenicola cladoniae</name>
    <dbReference type="NCBI Taxonomy" id="1484109"/>
    <lineage>
        <taxon>Bacteria</taxon>
        <taxon>Pseudomonadati</taxon>
        <taxon>Pseudomonadota</taxon>
        <taxon>Alphaproteobacteria</taxon>
        <taxon>Acetobacterales</taxon>
        <taxon>Acetobacteraceae</taxon>
        <taxon>Lichenicola</taxon>
    </lineage>
</organism>
<dbReference type="GO" id="GO:0016887">
    <property type="term" value="F:ATP hydrolysis activity"/>
    <property type="evidence" value="ECO:0007669"/>
    <property type="project" value="InterPro"/>
</dbReference>
<keyword evidence="4 8" id="KW-0067">ATP-binding</keyword>
<gene>
    <name evidence="8" type="primary">ccmA</name>
    <name evidence="8" type="ORF">HN018_02300</name>
</gene>
<dbReference type="Gene3D" id="3.40.50.300">
    <property type="entry name" value="P-loop containing nucleotide triphosphate hydrolases"/>
    <property type="match status" value="1"/>
</dbReference>
<evidence type="ECO:0000259" key="7">
    <source>
        <dbReference type="PROSITE" id="PS50893"/>
    </source>
</evidence>
<proteinExistence type="predicted"/>
<evidence type="ECO:0000313" key="8">
    <source>
        <dbReference type="EMBL" id="QKE89036.1"/>
    </source>
</evidence>
<keyword evidence="6" id="KW-0472">Membrane</keyword>
<accession>A0A6M8HK27</accession>
<evidence type="ECO:0000256" key="1">
    <source>
        <dbReference type="ARBA" id="ARBA00022448"/>
    </source>
</evidence>
<dbReference type="PANTHER" id="PTHR43499:SF1">
    <property type="entry name" value="ABC TRANSPORTER I FAMILY MEMBER 1"/>
    <property type="match status" value="1"/>
</dbReference>
<dbReference type="GO" id="GO:0005524">
    <property type="term" value="F:ATP binding"/>
    <property type="evidence" value="ECO:0007669"/>
    <property type="project" value="UniProtKB-KW"/>
</dbReference>
<dbReference type="GO" id="GO:0017004">
    <property type="term" value="P:cytochrome complex assembly"/>
    <property type="evidence" value="ECO:0007669"/>
    <property type="project" value="UniProtKB-KW"/>
</dbReference>
<keyword evidence="3" id="KW-0201">Cytochrome c-type biogenesis</keyword>
<dbReference type="InterPro" id="IPR005895">
    <property type="entry name" value="ABC_transptr_haem_export_CcmA"/>
</dbReference>
<dbReference type="PROSITE" id="PS00211">
    <property type="entry name" value="ABC_TRANSPORTER_1"/>
    <property type="match status" value="1"/>
</dbReference>
<dbReference type="KEGG" id="lck:HN018_02300"/>
<sequence length="205" mass="21134">MTPASEATLRAVGLVVLRSDRLVLDGVELELGRGGALLLTGPNGAGKSTLLRALAGLCPLAAGRIEWDGIDTRDAPTEHAGRLAYLGHQDALKPGLSLRENLHLTARTGGGDTVAALAAFGLEELAALPVRLLSAGQRRRAALARVLLADVPLWLLDEPSLGLDSAALVRLGVVLARHRDAGGMVIATTHVGLPLPDAAVLDLAA</sequence>
<evidence type="ECO:0000256" key="3">
    <source>
        <dbReference type="ARBA" id="ARBA00022748"/>
    </source>
</evidence>
<protein>
    <submittedName>
        <fullName evidence="8">Heme ABC exporter ATP-binding protein CcmA</fullName>
    </submittedName>
</protein>
<evidence type="ECO:0000256" key="5">
    <source>
        <dbReference type="ARBA" id="ARBA00022967"/>
    </source>
</evidence>
<feature type="domain" description="ABC transporter" evidence="7">
    <location>
        <begin position="9"/>
        <end position="203"/>
    </location>
</feature>
<name>A0A6M8HK27_9PROT</name>
<evidence type="ECO:0000256" key="4">
    <source>
        <dbReference type="ARBA" id="ARBA00022840"/>
    </source>
</evidence>
<dbReference type="SMART" id="SM00382">
    <property type="entry name" value="AAA"/>
    <property type="match status" value="1"/>
</dbReference>
<dbReference type="InterPro" id="IPR003439">
    <property type="entry name" value="ABC_transporter-like_ATP-bd"/>
</dbReference>
<dbReference type="InterPro" id="IPR027417">
    <property type="entry name" value="P-loop_NTPase"/>
</dbReference>
<dbReference type="PANTHER" id="PTHR43499">
    <property type="entry name" value="ABC TRANSPORTER I FAMILY MEMBER 1"/>
    <property type="match status" value="1"/>
</dbReference>
<reference evidence="8 9" key="1">
    <citation type="journal article" date="2014" name="World J. Microbiol. Biotechnol.">
        <title>Biodiversity and physiological characteristics of Antarctic and Arctic lichens-associated bacteria.</title>
        <authorList>
            <person name="Lee Y.M."/>
            <person name="Kim E.H."/>
            <person name="Lee H.K."/>
            <person name="Hong S.G."/>
        </authorList>
    </citation>
    <scope>NUCLEOTIDE SEQUENCE [LARGE SCALE GENOMIC DNA]</scope>
    <source>
        <strain evidence="8 9">PAMC 26569</strain>
    </source>
</reference>
<evidence type="ECO:0000256" key="6">
    <source>
        <dbReference type="ARBA" id="ARBA00023136"/>
    </source>
</evidence>